<dbReference type="RefSeq" id="WP_208667581.1">
    <property type="nucleotide sequence ID" value="NZ_CP024767.1"/>
</dbReference>
<sequence length="135" mass="14515">MATVKITEPAAPVHVDQKPKFVSIQDSRGRTIQLRTLDPLQKSRVIMAVGADVAANTMYMGMFAFPAAAVVYIDDVGFGLPQTQKQIDSMLAELGDEGYAALEQHMLAEYEAAKAKAEAENAKAELSSEQAAAKN</sequence>
<accession>A0A4P6G7K4</accession>
<gene>
    <name evidence="2" type="ORF">CUN61_15980</name>
</gene>
<evidence type="ECO:0000313" key="3">
    <source>
        <dbReference type="Proteomes" id="UP000291121"/>
    </source>
</evidence>
<feature type="coiled-coil region" evidence="1">
    <location>
        <begin position="100"/>
        <end position="134"/>
    </location>
</feature>
<dbReference type="EMBL" id="CP024767">
    <property type="protein sequence ID" value="QAY85400.1"/>
    <property type="molecule type" value="Genomic_DNA"/>
</dbReference>
<proteinExistence type="predicted"/>
<keyword evidence="1" id="KW-0175">Coiled coil</keyword>
<dbReference type="AlphaFoldDB" id="A0A4P6G7K4"/>
<evidence type="ECO:0000313" key="2">
    <source>
        <dbReference type="EMBL" id="QAY85400.1"/>
    </source>
</evidence>
<reference evidence="2 3" key="1">
    <citation type="submission" date="2017-11" db="EMBL/GenBank/DDBJ databases">
        <title>Genome sequence of Pseudomonas arsenicoxydans ACM1.</title>
        <authorList>
            <person name="Nascimento F.X."/>
        </authorList>
    </citation>
    <scope>NUCLEOTIDE SEQUENCE [LARGE SCALE GENOMIC DNA]</scope>
    <source>
        <strain evidence="2 3">ACM1</strain>
    </source>
</reference>
<keyword evidence="3" id="KW-1185">Reference proteome</keyword>
<dbReference type="Proteomes" id="UP000291121">
    <property type="component" value="Chromosome"/>
</dbReference>
<name>A0A4P6G7K4_9PSED</name>
<protein>
    <submittedName>
        <fullName evidence="2">Uncharacterized protein</fullName>
    </submittedName>
</protein>
<evidence type="ECO:0000256" key="1">
    <source>
        <dbReference type="SAM" id="Coils"/>
    </source>
</evidence>
<organism evidence="2 3">
    <name type="scientific">Pseudomonas arsenicoxydans</name>
    <dbReference type="NCBI Taxonomy" id="702115"/>
    <lineage>
        <taxon>Bacteria</taxon>
        <taxon>Pseudomonadati</taxon>
        <taxon>Pseudomonadota</taxon>
        <taxon>Gammaproteobacteria</taxon>
        <taxon>Pseudomonadales</taxon>
        <taxon>Pseudomonadaceae</taxon>
        <taxon>Pseudomonas</taxon>
    </lineage>
</organism>